<protein>
    <submittedName>
        <fullName evidence="1">Far upstream element-binding protein 2-like</fullName>
    </submittedName>
</protein>
<evidence type="ECO:0000313" key="2">
    <source>
        <dbReference type="Proteomes" id="UP000250235"/>
    </source>
</evidence>
<reference evidence="1 2" key="1">
    <citation type="journal article" date="2015" name="Proc. Natl. Acad. Sci. U.S.A.">
        <title>The resurrection genome of Boea hygrometrica: A blueprint for survival of dehydration.</title>
        <authorList>
            <person name="Xiao L."/>
            <person name="Yang G."/>
            <person name="Zhang L."/>
            <person name="Yang X."/>
            <person name="Zhao S."/>
            <person name="Ji Z."/>
            <person name="Zhou Q."/>
            <person name="Hu M."/>
            <person name="Wang Y."/>
            <person name="Chen M."/>
            <person name="Xu Y."/>
            <person name="Jin H."/>
            <person name="Xiao X."/>
            <person name="Hu G."/>
            <person name="Bao F."/>
            <person name="Hu Y."/>
            <person name="Wan P."/>
            <person name="Li L."/>
            <person name="Deng X."/>
            <person name="Kuang T."/>
            <person name="Xiang C."/>
            <person name="Zhu J.K."/>
            <person name="Oliver M.J."/>
            <person name="He Y."/>
        </authorList>
    </citation>
    <scope>NUCLEOTIDE SEQUENCE [LARGE SCALE GENOMIC DNA]</scope>
    <source>
        <strain evidence="2">cv. XS01</strain>
    </source>
</reference>
<organism evidence="1 2">
    <name type="scientific">Dorcoceras hygrometricum</name>
    <dbReference type="NCBI Taxonomy" id="472368"/>
    <lineage>
        <taxon>Eukaryota</taxon>
        <taxon>Viridiplantae</taxon>
        <taxon>Streptophyta</taxon>
        <taxon>Embryophyta</taxon>
        <taxon>Tracheophyta</taxon>
        <taxon>Spermatophyta</taxon>
        <taxon>Magnoliopsida</taxon>
        <taxon>eudicotyledons</taxon>
        <taxon>Gunneridae</taxon>
        <taxon>Pentapetalae</taxon>
        <taxon>asterids</taxon>
        <taxon>lamiids</taxon>
        <taxon>Lamiales</taxon>
        <taxon>Gesneriaceae</taxon>
        <taxon>Didymocarpoideae</taxon>
        <taxon>Trichosporeae</taxon>
        <taxon>Loxocarpinae</taxon>
        <taxon>Dorcoceras</taxon>
    </lineage>
</organism>
<evidence type="ECO:0000313" key="1">
    <source>
        <dbReference type="EMBL" id="KZV46282.1"/>
    </source>
</evidence>
<dbReference type="AlphaFoldDB" id="A0A2Z7CGX0"/>
<dbReference type="Proteomes" id="UP000250235">
    <property type="component" value="Unassembled WGS sequence"/>
</dbReference>
<dbReference type="EMBL" id="KQ995683">
    <property type="protein sequence ID" value="KZV46282.1"/>
    <property type="molecule type" value="Genomic_DNA"/>
</dbReference>
<gene>
    <name evidence="1" type="ORF">F511_19607</name>
</gene>
<proteinExistence type="predicted"/>
<name>A0A2Z7CGX0_9LAMI</name>
<accession>A0A2Z7CGX0</accession>
<keyword evidence="2" id="KW-1185">Reference proteome</keyword>
<sequence>MIADFSEVLSDVVLEFWALCSANERWLVKSVSVGGCIKQISPNSRRFRPPFFTFEVAWDSYRGALSLYTTFGGCRWLEQKHEVAAFIRAFRGCRFQPDLSGLFCSNCCTKIRGTDLELEIQLGIRHEINVRLLGCVRCYPTGRGANPTGGAPGGG</sequence>